<proteinExistence type="predicted"/>
<dbReference type="HOGENOM" id="CLU_2218072_0_0_4"/>
<name>A0A0B6RLI1_BURPL</name>
<reference evidence="1 2" key="2">
    <citation type="journal article" date="2016" name="Appl. Microbiol. Biotechnol.">
        <title>Mutations improving production and secretion of extracellular lipase by Burkholderia glumae PG1.</title>
        <authorList>
            <person name="Knapp A."/>
            <person name="Voget S."/>
            <person name="Gao R."/>
            <person name="Zaburannyi N."/>
            <person name="Krysciak D."/>
            <person name="Breuer M."/>
            <person name="Hauer B."/>
            <person name="Streit W.R."/>
            <person name="Muller R."/>
            <person name="Daniel R."/>
            <person name="Jaeger K.E."/>
        </authorList>
    </citation>
    <scope>NUCLEOTIDE SEQUENCE [LARGE SCALE GENOMIC DNA]</scope>
    <source>
        <strain evidence="1 2">PG1</strain>
    </source>
</reference>
<evidence type="ECO:0000313" key="1">
    <source>
        <dbReference type="EMBL" id="AJK46192.1"/>
    </source>
</evidence>
<sequence length="106" mass="11879">MDDQHPRTSASLAWIDKPCMTAATGALMKYLCERLARWARGHESGADPWCERFKVARSGDTIFLEVTDRSRVKPGYIEGLTKYAEMHGIQVLLLIDGVRVAEEGEP</sequence>
<dbReference type="AlphaFoldDB" id="A0A0B6RLI1"/>
<reference evidence="2" key="1">
    <citation type="submission" date="2011-03" db="EMBL/GenBank/DDBJ databases">
        <authorList>
            <person name="Voget S."/>
            <person name="Streit W.R."/>
            <person name="Jaeger K.E."/>
            <person name="Daniel R."/>
        </authorList>
    </citation>
    <scope>NUCLEOTIDE SEQUENCE [LARGE SCALE GENOMIC DNA]</scope>
    <source>
        <strain evidence="2">PG1</strain>
    </source>
</reference>
<accession>A0A0B6RLI1</accession>
<protein>
    <submittedName>
        <fullName evidence="1">Uncharacterized protein</fullName>
    </submittedName>
</protein>
<gene>
    <name evidence="1" type="ORF">BGL_1c16830</name>
</gene>
<dbReference type="Proteomes" id="UP000031838">
    <property type="component" value="Chromosome 1"/>
</dbReference>
<keyword evidence="2" id="KW-1185">Reference proteome</keyword>
<evidence type="ECO:0000313" key="2">
    <source>
        <dbReference type="Proteomes" id="UP000031838"/>
    </source>
</evidence>
<dbReference type="KEGG" id="bgp:BGL_1c16830"/>
<dbReference type="EMBL" id="CP002580">
    <property type="protein sequence ID" value="AJK46192.1"/>
    <property type="molecule type" value="Genomic_DNA"/>
</dbReference>
<organism evidence="1 2">
    <name type="scientific">Burkholderia plantarii</name>
    <dbReference type="NCBI Taxonomy" id="41899"/>
    <lineage>
        <taxon>Bacteria</taxon>
        <taxon>Pseudomonadati</taxon>
        <taxon>Pseudomonadota</taxon>
        <taxon>Betaproteobacteria</taxon>
        <taxon>Burkholderiales</taxon>
        <taxon>Burkholderiaceae</taxon>
        <taxon>Burkholderia</taxon>
    </lineage>
</organism>